<dbReference type="AlphaFoldDB" id="E1JWW3"/>
<keyword evidence="1" id="KW-0812">Transmembrane</keyword>
<keyword evidence="1" id="KW-1133">Transmembrane helix</keyword>
<accession>E1JWW3</accession>
<dbReference type="OrthoDB" id="5511739at2"/>
<protein>
    <recommendedName>
        <fullName evidence="5">CARDB domain-containing protein</fullName>
    </recommendedName>
</protein>
<proteinExistence type="predicted"/>
<dbReference type="EMBL" id="AECZ01000012">
    <property type="protein sequence ID" value="EFL51167.1"/>
    <property type="molecule type" value="Genomic_DNA"/>
</dbReference>
<keyword evidence="1" id="KW-0472">Membrane</keyword>
<dbReference type="RefSeq" id="WP_005993669.1">
    <property type="nucleotide sequence ID" value="NZ_AECZ01000012.1"/>
</dbReference>
<evidence type="ECO:0000256" key="2">
    <source>
        <dbReference type="SAM" id="SignalP"/>
    </source>
</evidence>
<comment type="caution">
    <text evidence="3">The sequence shown here is derived from an EMBL/GenBank/DDBJ whole genome shotgun (WGS) entry which is preliminary data.</text>
</comment>
<dbReference type="Proteomes" id="UP000006250">
    <property type="component" value="Unassembled WGS sequence"/>
</dbReference>
<feature type="transmembrane region" description="Helical" evidence="1">
    <location>
        <begin position="150"/>
        <end position="169"/>
    </location>
</feature>
<dbReference type="STRING" id="596151.DesfrDRAFT_2112"/>
<evidence type="ECO:0000313" key="3">
    <source>
        <dbReference type="EMBL" id="EFL51167.1"/>
    </source>
</evidence>
<gene>
    <name evidence="3" type="ORF">DesfrDRAFT_2112</name>
</gene>
<dbReference type="Gene3D" id="2.60.40.10">
    <property type="entry name" value="Immunoglobulins"/>
    <property type="match status" value="1"/>
</dbReference>
<evidence type="ECO:0000313" key="4">
    <source>
        <dbReference type="Proteomes" id="UP000006250"/>
    </source>
</evidence>
<keyword evidence="2" id="KW-0732">Signal</keyword>
<organism evidence="3 4">
    <name type="scientific">Solidesulfovibrio fructosivorans JJ]</name>
    <dbReference type="NCBI Taxonomy" id="596151"/>
    <lineage>
        <taxon>Bacteria</taxon>
        <taxon>Pseudomonadati</taxon>
        <taxon>Thermodesulfobacteriota</taxon>
        <taxon>Desulfovibrionia</taxon>
        <taxon>Desulfovibrionales</taxon>
        <taxon>Desulfovibrionaceae</taxon>
        <taxon>Solidesulfovibrio</taxon>
    </lineage>
</organism>
<evidence type="ECO:0000256" key="1">
    <source>
        <dbReference type="SAM" id="Phobius"/>
    </source>
</evidence>
<dbReference type="eggNOG" id="COG1572">
    <property type="taxonomic scope" value="Bacteria"/>
</dbReference>
<feature type="signal peptide" evidence="2">
    <location>
        <begin position="1"/>
        <end position="23"/>
    </location>
</feature>
<feature type="chain" id="PRO_5003148261" description="CARDB domain-containing protein" evidence="2">
    <location>
        <begin position="24"/>
        <end position="173"/>
    </location>
</feature>
<sequence precursor="true">MNTLRILGVLAILVFWGATPASAGLSVSLTPAPGNPDTPRMGDRLSFQTSIRNTGTMPEHGLVAWISLLQTDPGKEQPVDLEDWSAHKAVTAATLEPGQTVNATWPMRLIAAGHYRLVVCLASRETRELVTSPVAAFTVRGKPVVASARVLPVALGIPLLLGGVLVWRWRRSR</sequence>
<reference evidence="3 4" key="1">
    <citation type="submission" date="2010-08" db="EMBL/GenBank/DDBJ databases">
        <title>The draft genome of Desulfovibrio fructosovorans JJ.</title>
        <authorList>
            <consortium name="US DOE Joint Genome Institute (JGI-PGF)"/>
            <person name="Lucas S."/>
            <person name="Copeland A."/>
            <person name="Lapidus A."/>
            <person name="Cheng J.-F."/>
            <person name="Bruce D."/>
            <person name="Goodwin L."/>
            <person name="Pitluck S."/>
            <person name="Land M.L."/>
            <person name="Hauser L."/>
            <person name="Chang Y.-J."/>
            <person name="Jeffries C."/>
            <person name="Wall J.D."/>
            <person name="Stahl D.A."/>
            <person name="Arkin A.P."/>
            <person name="Dehal P."/>
            <person name="Stolyar S.M."/>
            <person name="Hazen T.C."/>
            <person name="Woyke T.J."/>
        </authorList>
    </citation>
    <scope>NUCLEOTIDE SEQUENCE [LARGE SCALE GENOMIC DNA]</scope>
    <source>
        <strain evidence="3 4">JJ</strain>
    </source>
</reference>
<keyword evidence="4" id="KW-1185">Reference proteome</keyword>
<dbReference type="InterPro" id="IPR013783">
    <property type="entry name" value="Ig-like_fold"/>
</dbReference>
<name>E1JWW3_SOLFR</name>
<evidence type="ECO:0008006" key="5">
    <source>
        <dbReference type="Google" id="ProtNLM"/>
    </source>
</evidence>